<reference evidence="2" key="1">
    <citation type="journal article" date="2019" name="Int. J. Syst. Evol. Microbiol.">
        <title>The Global Catalogue of Microorganisms (GCM) 10K type strain sequencing project: providing services to taxonomists for standard genome sequencing and annotation.</title>
        <authorList>
            <consortium name="The Broad Institute Genomics Platform"/>
            <consortium name="The Broad Institute Genome Sequencing Center for Infectious Disease"/>
            <person name="Wu L."/>
            <person name="Ma J."/>
        </authorList>
    </citation>
    <scope>NUCLEOTIDE SEQUENCE [LARGE SCALE GENOMIC DNA]</scope>
    <source>
        <strain evidence="2">CGMCC 1.13574</strain>
    </source>
</reference>
<organism evidence="1 2">
    <name type="scientific">Tumebacillus lipolyticus</name>
    <dbReference type="NCBI Taxonomy" id="1280370"/>
    <lineage>
        <taxon>Bacteria</taxon>
        <taxon>Bacillati</taxon>
        <taxon>Bacillota</taxon>
        <taxon>Bacilli</taxon>
        <taxon>Bacillales</taxon>
        <taxon>Alicyclobacillaceae</taxon>
        <taxon>Tumebacillus</taxon>
    </lineage>
</organism>
<dbReference type="Proteomes" id="UP001597343">
    <property type="component" value="Unassembled WGS sequence"/>
</dbReference>
<evidence type="ECO:0000313" key="2">
    <source>
        <dbReference type="Proteomes" id="UP001597343"/>
    </source>
</evidence>
<evidence type="ECO:0000313" key="1">
    <source>
        <dbReference type="EMBL" id="MFD2172260.1"/>
    </source>
</evidence>
<accession>A0ABW5A351</accession>
<protein>
    <submittedName>
        <fullName evidence="1">Uncharacterized protein</fullName>
    </submittedName>
</protein>
<dbReference type="EMBL" id="JBHUIO010000019">
    <property type="protein sequence ID" value="MFD2172260.1"/>
    <property type="molecule type" value="Genomic_DNA"/>
</dbReference>
<keyword evidence="2" id="KW-1185">Reference proteome</keyword>
<comment type="caution">
    <text evidence="1">The sequence shown here is derived from an EMBL/GenBank/DDBJ whole genome shotgun (WGS) entry which is preliminary data.</text>
</comment>
<name>A0ABW5A351_9BACL</name>
<sequence length="168" mass="19659">MEDRYFLALGYGGDRGASAWFEWNFRCLIGQENKADFKARDKFIQDFINATENGQEYVIGAPDPSAPYVRTFAEFAKRALAERDDLFVFYILEDAAAEQNRFRIYLKKDDLEAELADHQVYCDGFDLPRDALLWMQEQVGCRFYITEDRSEMMIEFPYQGPEELPVIQ</sequence>
<dbReference type="RefSeq" id="WP_386049647.1">
    <property type="nucleotide sequence ID" value="NZ_JBHUIO010000019.1"/>
</dbReference>
<proteinExistence type="predicted"/>
<gene>
    <name evidence="1" type="ORF">ACFSOY_20130</name>
</gene>